<feature type="transmembrane region" description="Helical" evidence="3">
    <location>
        <begin position="173"/>
        <end position="198"/>
    </location>
</feature>
<evidence type="ECO:0000256" key="1">
    <source>
        <dbReference type="ARBA" id="ARBA00022679"/>
    </source>
</evidence>
<protein>
    <submittedName>
        <fullName evidence="4">CDP-alcohol phosphatidyltransferase family protein</fullName>
    </submittedName>
</protein>
<feature type="transmembrane region" description="Helical" evidence="3">
    <location>
        <begin position="316"/>
        <end position="337"/>
    </location>
</feature>
<keyword evidence="3" id="KW-0812">Transmembrane</keyword>
<dbReference type="GO" id="GO:0016020">
    <property type="term" value="C:membrane"/>
    <property type="evidence" value="ECO:0007669"/>
    <property type="project" value="InterPro"/>
</dbReference>
<dbReference type="Proteomes" id="UP000324065">
    <property type="component" value="Unassembled WGS sequence"/>
</dbReference>
<comment type="similarity">
    <text evidence="2">Belongs to the CDP-alcohol phosphatidyltransferase class-I family.</text>
</comment>
<evidence type="ECO:0000313" key="5">
    <source>
        <dbReference type="Proteomes" id="UP000324065"/>
    </source>
</evidence>
<dbReference type="GO" id="GO:0016780">
    <property type="term" value="F:phosphotransferase activity, for other substituted phosphate groups"/>
    <property type="evidence" value="ECO:0007669"/>
    <property type="project" value="InterPro"/>
</dbReference>
<dbReference type="InterPro" id="IPR043130">
    <property type="entry name" value="CDP-OH_PTrfase_TM_dom"/>
</dbReference>
<organism evidence="4 5">
    <name type="scientific">Roseospira marina</name>
    <dbReference type="NCBI Taxonomy" id="140057"/>
    <lineage>
        <taxon>Bacteria</taxon>
        <taxon>Pseudomonadati</taxon>
        <taxon>Pseudomonadota</taxon>
        <taxon>Alphaproteobacteria</taxon>
        <taxon>Rhodospirillales</taxon>
        <taxon>Rhodospirillaceae</taxon>
        <taxon>Roseospira</taxon>
    </lineage>
</organism>
<keyword evidence="5" id="KW-1185">Reference proteome</keyword>
<dbReference type="EMBL" id="VWPJ01000024">
    <property type="protein sequence ID" value="KAA5604076.1"/>
    <property type="molecule type" value="Genomic_DNA"/>
</dbReference>
<name>A0A5M6I7A0_9PROT</name>
<dbReference type="OrthoDB" id="8541463at2"/>
<proteinExistence type="inferred from homology"/>
<dbReference type="GO" id="GO:0008654">
    <property type="term" value="P:phospholipid biosynthetic process"/>
    <property type="evidence" value="ECO:0007669"/>
    <property type="project" value="InterPro"/>
</dbReference>
<keyword evidence="3" id="KW-1133">Transmembrane helix</keyword>
<evidence type="ECO:0000256" key="3">
    <source>
        <dbReference type="SAM" id="Phobius"/>
    </source>
</evidence>
<dbReference type="InterPro" id="IPR048254">
    <property type="entry name" value="CDP_ALCOHOL_P_TRANSF_CS"/>
</dbReference>
<reference evidence="4 5" key="1">
    <citation type="submission" date="2019-09" db="EMBL/GenBank/DDBJ databases">
        <title>Genome sequence of Roseospira marina, one of the more divergent members of the non-sulfur purple photosynthetic bacterial family, the Rhodospirillaceae.</title>
        <authorList>
            <person name="Meyer T."/>
            <person name="Kyndt J."/>
        </authorList>
    </citation>
    <scope>NUCLEOTIDE SEQUENCE [LARGE SCALE GENOMIC DNA]</scope>
    <source>
        <strain evidence="4 5">DSM 15113</strain>
    </source>
</reference>
<comment type="caution">
    <text evidence="4">The sequence shown here is derived from an EMBL/GenBank/DDBJ whole genome shotgun (WGS) entry which is preliminary data.</text>
</comment>
<evidence type="ECO:0000256" key="2">
    <source>
        <dbReference type="RuleBase" id="RU003750"/>
    </source>
</evidence>
<feature type="transmembrane region" description="Helical" evidence="3">
    <location>
        <begin position="258"/>
        <end position="277"/>
    </location>
</feature>
<accession>A0A5M6I7A0</accession>
<evidence type="ECO:0000313" key="4">
    <source>
        <dbReference type="EMBL" id="KAA5604076.1"/>
    </source>
</evidence>
<keyword evidence="1 2" id="KW-0808">Transferase</keyword>
<dbReference type="Gene3D" id="1.20.120.1760">
    <property type="match status" value="1"/>
</dbReference>
<feature type="transmembrane region" description="Helical" evidence="3">
    <location>
        <begin position="233"/>
        <end position="251"/>
    </location>
</feature>
<sequence length="354" mass="38810">MTSAERLRRSLRRAGVTEVAPWDGTVTPGRRHLLVRDDHVYDAILMKDLAGVRNVVLTTESGEPVAACVDAARVEAVAAALTAGGPLPDDLRTVTPGVLSSAHNAILRKRETPYLLPLTAETRPAVERRMFAGSYKGVTDLVTKYLWPAPALRVTRWCAGRGITPNQVTSASFVLMLLALVAFLYGWYLPGLVMAWVMTFLDTVDGKLARVTLTSSPFGNIFDHGIDLIHPPFWYWAWIAGLGSVGLALAYSDAIVVVIFAAYILQRILEGVFPLLFTVKMHVWRRFDSRFRLITARRNPNLILLTVGALAGRPDLGALAVAIWTVLSLLVHIGQVVQASKARRNGPLVSWLAQ</sequence>
<dbReference type="Pfam" id="PF01066">
    <property type="entry name" value="CDP-OH_P_transf"/>
    <property type="match status" value="1"/>
</dbReference>
<gene>
    <name evidence="4" type="ORF">F1188_17920</name>
</gene>
<keyword evidence="3" id="KW-0472">Membrane</keyword>
<dbReference type="InterPro" id="IPR000462">
    <property type="entry name" value="CDP-OH_P_trans"/>
</dbReference>
<dbReference type="AlphaFoldDB" id="A0A5M6I7A0"/>
<dbReference type="PROSITE" id="PS00379">
    <property type="entry name" value="CDP_ALCOHOL_P_TRANSF"/>
    <property type="match status" value="1"/>
</dbReference>